<sequence length="98" mass="10993">MSSVTGYVFEGIDGKMHFSLDVADQKLIAKLRRYLTDAASFAMNHSDYEQAEAYLHDANHLYSLMSEAVREGEKKAEAEAEAEEKAEAEAEEESEVEE</sequence>
<reference evidence="2" key="1">
    <citation type="journal article" date="2021" name="Proc. Natl. Acad. Sci. U.S.A.">
        <title>A Catalog of Tens of Thousands of Viruses from Human Metagenomes Reveals Hidden Associations with Chronic Diseases.</title>
        <authorList>
            <person name="Tisza M.J."/>
            <person name="Buck C.B."/>
        </authorList>
    </citation>
    <scope>NUCLEOTIDE SEQUENCE</scope>
    <source>
        <strain evidence="2">CthAo37</strain>
    </source>
</reference>
<organism evidence="2">
    <name type="scientific">Myoviridae sp. cthAo37</name>
    <dbReference type="NCBI Taxonomy" id="2827701"/>
    <lineage>
        <taxon>Viruses</taxon>
        <taxon>Duplodnaviria</taxon>
        <taxon>Heunggongvirae</taxon>
        <taxon>Uroviricota</taxon>
        <taxon>Caudoviricetes</taxon>
    </lineage>
</organism>
<protein>
    <submittedName>
        <fullName evidence="2">Uncharacterized protein</fullName>
    </submittedName>
</protein>
<feature type="region of interest" description="Disordered" evidence="1">
    <location>
        <begin position="70"/>
        <end position="98"/>
    </location>
</feature>
<accession>A0A8S5S5Q9</accession>
<proteinExistence type="predicted"/>
<dbReference type="EMBL" id="BK032529">
    <property type="protein sequence ID" value="DAF46034.1"/>
    <property type="molecule type" value="Genomic_DNA"/>
</dbReference>
<feature type="compositionally biased region" description="Acidic residues" evidence="1">
    <location>
        <begin position="89"/>
        <end position="98"/>
    </location>
</feature>
<feature type="compositionally biased region" description="Basic and acidic residues" evidence="1">
    <location>
        <begin position="70"/>
        <end position="88"/>
    </location>
</feature>
<evidence type="ECO:0000313" key="2">
    <source>
        <dbReference type="EMBL" id="DAF46034.1"/>
    </source>
</evidence>
<name>A0A8S5S5Q9_9CAUD</name>
<evidence type="ECO:0000256" key="1">
    <source>
        <dbReference type="SAM" id="MobiDB-lite"/>
    </source>
</evidence>